<reference evidence="3" key="1">
    <citation type="submission" date="2021-01" db="EMBL/GenBank/DDBJ databases">
        <title>Whole genome shotgun sequence of Acrocarpospora phusangensis NBRC 108782.</title>
        <authorList>
            <person name="Komaki H."/>
            <person name="Tamura T."/>
        </authorList>
    </citation>
    <scope>NUCLEOTIDE SEQUENCE</scope>
    <source>
        <strain evidence="3">NBRC 108782</strain>
    </source>
</reference>
<dbReference type="InterPro" id="IPR004378">
    <property type="entry name" value="F420H2_quin_Rdtase"/>
</dbReference>
<comment type="caution">
    <text evidence="3">The sequence shown here is derived from an EMBL/GenBank/DDBJ whole genome shotgun (WGS) entry which is preliminary data.</text>
</comment>
<dbReference type="GO" id="GO:0005886">
    <property type="term" value="C:plasma membrane"/>
    <property type="evidence" value="ECO:0007669"/>
    <property type="project" value="TreeGrafter"/>
</dbReference>
<evidence type="ECO:0000313" key="4">
    <source>
        <dbReference type="Proteomes" id="UP000640052"/>
    </source>
</evidence>
<dbReference type="RefSeq" id="WP_204041173.1">
    <property type="nucleotide sequence ID" value="NZ_BOOA01000018.1"/>
</dbReference>
<proteinExistence type="inferred from homology"/>
<accession>A0A919UJZ4</accession>
<evidence type="ECO:0008006" key="5">
    <source>
        <dbReference type="Google" id="ProtNLM"/>
    </source>
</evidence>
<dbReference type="InterPro" id="IPR012349">
    <property type="entry name" value="Split_barrel_FMN-bd"/>
</dbReference>
<evidence type="ECO:0000256" key="2">
    <source>
        <dbReference type="ARBA" id="ARBA00049106"/>
    </source>
</evidence>
<dbReference type="Pfam" id="PF04075">
    <property type="entry name" value="F420H2_quin_red"/>
    <property type="match status" value="1"/>
</dbReference>
<dbReference type="GO" id="GO:0070967">
    <property type="term" value="F:coenzyme F420 binding"/>
    <property type="evidence" value="ECO:0007669"/>
    <property type="project" value="TreeGrafter"/>
</dbReference>
<comment type="catalytic activity">
    <reaction evidence="2">
        <text>oxidized coenzyme F420-(gamma-L-Glu)(n) + a quinol + H(+) = reduced coenzyme F420-(gamma-L-Glu)(n) + a quinone</text>
        <dbReference type="Rhea" id="RHEA:39663"/>
        <dbReference type="Rhea" id="RHEA-COMP:12939"/>
        <dbReference type="Rhea" id="RHEA-COMP:14378"/>
        <dbReference type="ChEBI" id="CHEBI:15378"/>
        <dbReference type="ChEBI" id="CHEBI:24646"/>
        <dbReference type="ChEBI" id="CHEBI:132124"/>
        <dbReference type="ChEBI" id="CHEBI:133980"/>
        <dbReference type="ChEBI" id="CHEBI:139511"/>
    </reaction>
</comment>
<dbReference type="GO" id="GO:0016491">
    <property type="term" value="F:oxidoreductase activity"/>
    <property type="evidence" value="ECO:0007669"/>
    <property type="project" value="InterPro"/>
</dbReference>
<name>A0A919UJZ4_9ACTN</name>
<evidence type="ECO:0000313" key="3">
    <source>
        <dbReference type="EMBL" id="GIH24406.1"/>
    </source>
</evidence>
<comment type="similarity">
    <text evidence="1">Belongs to the F420H(2)-dependent quinone reductase family.</text>
</comment>
<dbReference type="Gene3D" id="2.30.110.10">
    <property type="entry name" value="Electron Transport, Fmn-binding Protein, Chain A"/>
    <property type="match status" value="1"/>
</dbReference>
<keyword evidence="4" id="KW-1185">Reference proteome</keyword>
<sequence length="136" mass="15058">MDDIREINAKTIEDFRAAKGGGAFTGRPLLLLTTRGRITGRPHTTPMMYVQDGDDLIVLASNAGSPEPPDWYRNLLAEPKVTVEVGPEVYIATAHPTEGAHRTRLWSSITTRYSFFLDHEQKAGRTIPVVALSRVL</sequence>
<dbReference type="NCBIfam" id="TIGR00026">
    <property type="entry name" value="hi_GC_TIGR00026"/>
    <property type="match status" value="1"/>
</dbReference>
<evidence type="ECO:0000256" key="1">
    <source>
        <dbReference type="ARBA" id="ARBA00008710"/>
    </source>
</evidence>
<dbReference type="PANTHER" id="PTHR39428:SF1">
    <property type="entry name" value="F420H(2)-DEPENDENT QUINONE REDUCTASE RV1261C"/>
    <property type="match status" value="1"/>
</dbReference>
<dbReference type="PANTHER" id="PTHR39428">
    <property type="entry name" value="F420H(2)-DEPENDENT QUINONE REDUCTASE RV1261C"/>
    <property type="match status" value="1"/>
</dbReference>
<organism evidence="3 4">
    <name type="scientific">Acrocarpospora phusangensis</name>
    <dbReference type="NCBI Taxonomy" id="1070424"/>
    <lineage>
        <taxon>Bacteria</taxon>
        <taxon>Bacillati</taxon>
        <taxon>Actinomycetota</taxon>
        <taxon>Actinomycetes</taxon>
        <taxon>Streptosporangiales</taxon>
        <taxon>Streptosporangiaceae</taxon>
        <taxon>Acrocarpospora</taxon>
    </lineage>
</organism>
<dbReference type="SUPFAM" id="SSF50475">
    <property type="entry name" value="FMN-binding split barrel"/>
    <property type="match status" value="1"/>
</dbReference>
<gene>
    <name evidence="3" type="ORF">Aph01nite_27160</name>
</gene>
<protein>
    <recommendedName>
        <fullName evidence="5">Nitroreductase family deazaflavin-dependent oxidoreductase</fullName>
    </recommendedName>
</protein>
<dbReference type="AlphaFoldDB" id="A0A919UJZ4"/>
<dbReference type="Proteomes" id="UP000640052">
    <property type="component" value="Unassembled WGS sequence"/>
</dbReference>
<dbReference type="EMBL" id="BOOA01000018">
    <property type="protein sequence ID" value="GIH24406.1"/>
    <property type="molecule type" value="Genomic_DNA"/>
</dbReference>